<dbReference type="HOGENOM" id="CLU_487593_0_0_1"/>
<evidence type="ECO:0000313" key="3">
    <source>
        <dbReference type="EMBL" id="KIJ30895.1"/>
    </source>
</evidence>
<reference evidence="3 4" key="1">
    <citation type="submission" date="2014-06" db="EMBL/GenBank/DDBJ databases">
        <title>Evolutionary Origins and Diversification of the Mycorrhizal Mutualists.</title>
        <authorList>
            <consortium name="DOE Joint Genome Institute"/>
            <consortium name="Mycorrhizal Genomics Consortium"/>
            <person name="Kohler A."/>
            <person name="Kuo A."/>
            <person name="Nagy L.G."/>
            <person name="Floudas D."/>
            <person name="Copeland A."/>
            <person name="Barry K.W."/>
            <person name="Cichocki N."/>
            <person name="Veneault-Fourrey C."/>
            <person name="LaButti K."/>
            <person name="Lindquist E.A."/>
            <person name="Lipzen A."/>
            <person name="Lundell T."/>
            <person name="Morin E."/>
            <person name="Murat C."/>
            <person name="Riley R."/>
            <person name="Ohm R."/>
            <person name="Sun H."/>
            <person name="Tunlid A."/>
            <person name="Henrissat B."/>
            <person name="Grigoriev I.V."/>
            <person name="Hibbett D.S."/>
            <person name="Martin F."/>
        </authorList>
    </citation>
    <scope>NUCLEOTIDE SEQUENCE [LARGE SCALE GENOMIC DNA]</scope>
    <source>
        <strain evidence="3 4">SS14</strain>
    </source>
</reference>
<dbReference type="Pfam" id="PF20149">
    <property type="entry name" value="DUF6532"/>
    <property type="match status" value="1"/>
</dbReference>
<organism evidence="3 4">
    <name type="scientific">Sphaerobolus stellatus (strain SS14)</name>
    <dbReference type="NCBI Taxonomy" id="990650"/>
    <lineage>
        <taxon>Eukaryota</taxon>
        <taxon>Fungi</taxon>
        <taxon>Dikarya</taxon>
        <taxon>Basidiomycota</taxon>
        <taxon>Agaricomycotina</taxon>
        <taxon>Agaricomycetes</taxon>
        <taxon>Phallomycetidae</taxon>
        <taxon>Geastrales</taxon>
        <taxon>Sphaerobolaceae</taxon>
        <taxon>Sphaerobolus</taxon>
    </lineage>
</organism>
<keyword evidence="4" id="KW-1185">Reference proteome</keyword>
<dbReference type="EMBL" id="KN837252">
    <property type="protein sequence ID" value="KIJ30895.1"/>
    <property type="molecule type" value="Genomic_DNA"/>
</dbReference>
<feature type="compositionally biased region" description="Polar residues" evidence="1">
    <location>
        <begin position="15"/>
        <end position="26"/>
    </location>
</feature>
<gene>
    <name evidence="3" type="ORF">M422DRAFT_267502</name>
</gene>
<sequence length="559" mass="61369">MPRKTRAAAKKQATSVPATNDSNSICPASRQPIAADRRAARDQPGSPSESPVDESEPALSRDIPFPYSQKSVMGLHSGPDVEKRKSLNDLGSGKPAKRLRSLPHSTEELLARFQEVAQDPDPRVDPSVESGEAPNAVSPAVSISSLPIDPAILPEPTLEHHPETDDTTRTRTPSPTVESSTNSQQTPVDSATTPAVNAEREPGFVGKSKKKLSDTSPRTKDLLSAAAAFYKCRLITDHPFPESTGYARRVRYAKDAWMKAHLKAREGGPIKYTQELGDIMHALGITFRGSRVPDLMKEARRVYGIEDPPLSDKSKNMLNDLLMEGTFTYATVFFQPDGKVLRLSDNPQIMVREDPPFSHPFLRTIIERVVFSGRQSMAEGDPDAFSVIRLETIAFACTLGQFVLYSVLNDDGNSEGRKKRREFCAIDYSEYYEYYVRALKEFKIREPKVFEELQRDLARKPKDPDPTLSQFVPANSVMRGLPKGAIELELQKQKHATQIAVQVSANAAASAVQAQASATVNSGVPSLGGPVAAGMPHSSLPLPFMYPYPYGYPGIPPQK</sequence>
<dbReference type="AlphaFoldDB" id="A0A0C9V0H6"/>
<protein>
    <recommendedName>
        <fullName evidence="2">DUF6532 domain-containing protein</fullName>
    </recommendedName>
</protein>
<evidence type="ECO:0000259" key="2">
    <source>
        <dbReference type="Pfam" id="PF20149"/>
    </source>
</evidence>
<evidence type="ECO:0000256" key="1">
    <source>
        <dbReference type="SAM" id="MobiDB-lite"/>
    </source>
</evidence>
<feature type="compositionally biased region" description="Basic and acidic residues" evidence="1">
    <location>
        <begin position="157"/>
        <end position="169"/>
    </location>
</feature>
<feature type="compositionally biased region" description="Polar residues" evidence="1">
    <location>
        <begin position="182"/>
        <end position="195"/>
    </location>
</feature>
<feature type="compositionally biased region" description="Low complexity" evidence="1">
    <location>
        <begin position="170"/>
        <end position="181"/>
    </location>
</feature>
<dbReference type="InterPro" id="IPR045341">
    <property type="entry name" value="DUF6532"/>
</dbReference>
<accession>A0A0C9V0H6</accession>
<name>A0A0C9V0H6_SPHS4</name>
<evidence type="ECO:0000313" key="4">
    <source>
        <dbReference type="Proteomes" id="UP000054279"/>
    </source>
</evidence>
<feature type="domain" description="DUF6532" evidence="2">
    <location>
        <begin position="226"/>
        <end position="442"/>
    </location>
</feature>
<proteinExistence type="predicted"/>
<dbReference type="Proteomes" id="UP000054279">
    <property type="component" value="Unassembled WGS sequence"/>
</dbReference>
<feature type="region of interest" description="Disordered" evidence="1">
    <location>
        <begin position="1"/>
        <end position="216"/>
    </location>
</feature>